<evidence type="ECO:0000256" key="6">
    <source>
        <dbReference type="SAM" id="MobiDB-lite"/>
    </source>
</evidence>
<evidence type="ECO:0000259" key="10">
    <source>
        <dbReference type="Pfam" id="PF17802"/>
    </source>
</evidence>
<evidence type="ECO:0000256" key="7">
    <source>
        <dbReference type="SAM" id="Phobius"/>
    </source>
</evidence>
<sequence>MKNRITKIGYIFIMMLTIFAQSGIATAAATLSSKNVRVAGDDPGVTITAPKVINSKQQVELDVTFSHSAGKMDTDGTLQVKIPKSIVNSPGDIVQNIKIGDPFYLENPALVDDGSGNYVLNIAIDHTKIDQTTADGATIKIFFAAPFMDGGSGEEFPDSVDFDATLSKDNKVISTDTTNAKVNIATSSNPLLMKYATQPYSTVNGVNASIQSMTDPNSNIFVIPINYNQTEIKNAKIVDTIPLDTELVDPNPHIPASGDATVINHFRIAKVTGRRADGVPNAWQYVTAQFADKITLTNTGFSIDFGDISKDDAYVVMYAEKIQGNPTPEEFGVRKNVVSLYSDNQVVKTASTPLALKQDNYEAVSLSKSVSQSTIASKSGDMTYSLTLKNNSGDVKAGTIITDPLPEFTKFTKTESLDSNYFEEVGYDAASNTIKYRLIKDLPLNTAAKISFKVHYENLTGQSGDKIVNKASFNYAGSDIYSNDATTMLDGSAHLYKKDAATANPLAGAEFKVVDKAGKTVISGLVSDKDGLVNSGLLEPGDYQFIEVKAPTGYVLDKTPINFTVTAGQDKAIDLSAVNKTITGSVLLTKTDDHQKALQGATFELQDQQGNVLQKDLKTDANGQIKVTDLKAGDYQFVETKAPADYELDATPVTFTIQKNDAATVKINKINHLTPGDVLLTKTDHKDGHALQGAIFELQDKSGKTLQEGLTTDAKGQLTVKGLQPGDYQFVETKAPAGYKLDKTPQPFTIKKGQTTIAKVNVENTLTPGSVILTKVDAKDSVTLQGAVFELQDSQGKVVKANLTTNAKGQLVVKDLEPGDYQFVETKAPNGYQLDQTPQPFTIKKGDSTIAKVTVKDTLIPGSVVLTKTDAKDNSQLQGAVFELQDSQGQSLQSGLTTDVNGQIVIKQLAPGDYQFVETKAPAGYQLDATPQPFTIVKGQTAAVSVNLTNKLVPGDVVLTKVDQKDNTALQGAVFKLQTKAGKTVKTGLTTDAAGKIAVSDLEPGDYQFIETKEPTGYDLDQTPVTFTISKGQSTVVKVTKTNQLTPGSVVLTKKDNQTGVVLQGAVFELRDKAGKVLQSGLTTDATGKLAISNLEPGDYQFVETKAPTGYQLDQTPIKFTIKKNQGTALQLTKNNKLIPGSVLLTKVDQKDGQHLQNAVFELQTKTGKVLQSGLTTNAAGQIAIKTLAPGDYQFVETKAPTGYDLDQTPVSFTIIKDQKTAVQVTKADKLTVGDVILTKVDQKDNTALQGAVFKLQTKAGKTVKTGLTTDAAGKIAVSDLEPGDYQFIETKAPTGYKLDQTPVSFTISKGQTTPVKVTKTNQLTKGGVLLTKIDQKSGQALQGAIFELQDQNGNSLQVGLTTDKAGQIAVSDLTPGDYQFIETKAPTGYQLDQKPVKFTIKKNQTSVIKLTKTNQLTPGSVILTKQDQQTGTHLQGAVFELQDSKGKTLQTNLITGTTGQIAVKDLVPGDYQFIETKAPTGYDLDQKPVKFTIKKHQTTAVTVVKNNQLTTGSVVLTKQDDRTGVTLQNAVFSLQNQQGKTIKTGLTTDATGQIAIKDLTPGDYQFVETKAPTGYQIDQSPVKFTIVKNQKTAIKVIKTDKVIPGSAVLTKVDNQTGETLAGAVFELVDSHQKVIAKNLKSDAAGKIAVSNLAPGQYSFVETKAPTGYQLDSTPVNFIVTKQQPSSTAVNVQKTNQQNDHEVRLAKKDRQTGQLLAGAVFELQDEKGHVLKEQLITDQSGILLIKGLKTGDYQLVETKAPTGYQLDQTPVKFTIDRTHSSLSLVKENQKVLVPGTPALPTPPTNPVAPTKPGHSKPSHKDNAKLPQTGSTADMTTLGLLVLLIAGGLYRTKRRVSRR</sequence>
<keyword evidence="4 8" id="KW-0732">Signal</keyword>
<dbReference type="Gene3D" id="2.60.40.10">
    <property type="entry name" value="Immunoglobulins"/>
    <property type="match status" value="14"/>
</dbReference>
<feature type="domain" description="SpaA-like prealbumin fold" evidence="10">
    <location>
        <begin position="1234"/>
        <end position="1320"/>
    </location>
</feature>
<feature type="domain" description="SpaA-like prealbumin fold" evidence="10">
    <location>
        <begin position="955"/>
        <end position="1041"/>
    </location>
</feature>
<evidence type="ECO:0000256" key="8">
    <source>
        <dbReference type="SAM" id="SignalP"/>
    </source>
</evidence>
<feature type="region of interest" description="Disordered" evidence="6">
    <location>
        <begin position="1793"/>
        <end position="1830"/>
    </location>
</feature>
<evidence type="ECO:0000256" key="5">
    <source>
        <dbReference type="ARBA" id="ARBA00023088"/>
    </source>
</evidence>
<dbReference type="PANTHER" id="PTHR36108:SF13">
    <property type="entry name" value="COLOSSIN-B-RELATED"/>
    <property type="match status" value="1"/>
</dbReference>
<gene>
    <name evidence="11" type="ORF">QBD03_01430</name>
</gene>
<feature type="transmembrane region" description="Helical" evidence="7">
    <location>
        <begin position="1834"/>
        <end position="1851"/>
    </location>
</feature>
<evidence type="ECO:0000256" key="3">
    <source>
        <dbReference type="ARBA" id="ARBA00022525"/>
    </source>
</evidence>
<keyword evidence="7" id="KW-1133">Transmembrane helix</keyword>
<feature type="domain" description="SpaA-like prealbumin fold" evidence="10">
    <location>
        <begin position="769"/>
        <end position="854"/>
    </location>
</feature>
<feature type="signal peptide" evidence="8">
    <location>
        <begin position="1"/>
        <end position="27"/>
    </location>
</feature>
<keyword evidence="3" id="KW-0964">Secreted</keyword>
<protein>
    <submittedName>
        <fullName evidence="11">SpaA isopeptide-forming pilin-related protein</fullName>
    </submittedName>
</protein>
<evidence type="ECO:0000256" key="2">
    <source>
        <dbReference type="ARBA" id="ARBA00022512"/>
    </source>
</evidence>
<keyword evidence="5" id="KW-0572">Peptidoglycan-anchor</keyword>
<accession>A0AAF0GTU3</accession>
<feature type="domain" description="SpaA-like prealbumin fold" evidence="10">
    <location>
        <begin position="862"/>
        <end position="946"/>
    </location>
</feature>
<feature type="domain" description="SpaA-like prealbumin fold" evidence="10">
    <location>
        <begin position="1607"/>
        <end position="1689"/>
    </location>
</feature>
<feature type="domain" description="SpaA-like prealbumin fold" evidence="10">
    <location>
        <begin position="1141"/>
        <end position="1227"/>
    </location>
</feature>
<evidence type="ECO:0000313" key="12">
    <source>
        <dbReference type="Proteomes" id="UP001179858"/>
    </source>
</evidence>
<evidence type="ECO:0000259" key="9">
    <source>
        <dbReference type="Pfam" id="PF00746"/>
    </source>
</evidence>
<feature type="domain" description="SpaA-like prealbumin fold" evidence="10">
    <location>
        <begin position="1513"/>
        <end position="1597"/>
    </location>
</feature>
<evidence type="ECO:0000256" key="1">
    <source>
        <dbReference type="ARBA" id="ARBA00007257"/>
    </source>
</evidence>
<dbReference type="Pfam" id="PF17802">
    <property type="entry name" value="SpaA"/>
    <property type="match status" value="14"/>
</dbReference>
<dbReference type="RefSeq" id="WP_280103059.1">
    <property type="nucleotide sequence ID" value="NZ_CP122959.1"/>
</dbReference>
<dbReference type="Proteomes" id="UP001179858">
    <property type="component" value="Chromosome"/>
</dbReference>
<keyword evidence="7" id="KW-0812">Transmembrane</keyword>
<proteinExistence type="inferred from homology"/>
<evidence type="ECO:0000313" key="11">
    <source>
        <dbReference type="EMBL" id="WGI19436.1"/>
    </source>
</evidence>
<feature type="domain" description="Gram-positive cocci surface proteins LPxTG" evidence="9">
    <location>
        <begin position="1819"/>
        <end position="1855"/>
    </location>
</feature>
<dbReference type="NCBIfam" id="TIGR01167">
    <property type="entry name" value="LPXTG_anchor"/>
    <property type="match status" value="1"/>
</dbReference>
<dbReference type="PANTHER" id="PTHR36108">
    <property type="entry name" value="COLOSSIN-B-RELATED"/>
    <property type="match status" value="1"/>
</dbReference>
<feature type="domain" description="SpaA-like prealbumin fold" evidence="10">
    <location>
        <begin position="584"/>
        <end position="668"/>
    </location>
</feature>
<feature type="chain" id="PRO_5042050776" evidence="8">
    <location>
        <begin position="28"/>
        <end position="1858"/>
    </location>
</feature>
<keyword evidence="2" id="KW-0134">Cell wall</keyword>
<dbReference type="SUPFAM" id="SSF49478">
    <property type="entry name" value="Cna protein B-type domain"/>
    <property type="match status" value="14"/>
</dbReference>
<feature type="domain" description="SpaA-like prealbumin fold" evidence="10">
    <location>
        <begin position="1048"/>
        <end position="1134"/>
    </location>
</feature>
<keyword evidence="7" id="KW-0472">Membrane</keyword>
<feature type="compositionally biased region" description="Pro residues" evidence="6">
    <location>
        <begin position="1797"/>
        <end position="1806"/>
    </location>
</feature>
<feature type="domain" description="SpaA-like prealbumin fold" evidence="10">
    <location>
        <begin position="1702"/>
        <end position="1789"/>
    </location>
</feature>
<feature type="domain" description="SpaA-like prealbumin fold" evidence="10">
    <location>
        <begin position="492"/>
        <end position="577"/>
    </location>
</feature>
<organism evidence="11 12">
    <name type="scientific">Latilactobacillus sakei</name>
    <name type="common">Lactobacillus sakei</name>
    <dbReference type="NCBI Taxonomy" id="1599"/>
    <lineage>
        <taxon>Bacteria</taxon>
        <taxon>Bacillati</taxon>
        <taxon>Bacillota</taxon>
        <taxon>Bacilli</taxon>
        <taxon>Lactobacillales</taxon>
        <taxon>Lactobacillaceae</taxon>
        <taxon>Latilactobacillus</taxon>
    </lineage>
</organism>
<dbReference type="InterPro" id="IPR013783">
    <property type="entry name" value="Ig-like_fold"/>
</dbReference>
<feature type="domain" description="SpaA-like prealbumin fold" evidence="10">
    <location>
        <begin position="1420"/>
        <end position="1506"/>
    </location>
</feature>
<dbReference type="InterPro" id="IPR019931">
    <property type="entry name" value="LPXTG_anchor"/>
</dbReference>
<reference evidence="11" key="1">
    <citation type="submission" date="2023-04" db="EMBL/GenBank/DDBJ databases">
        <title>Novel strain of Lactilactobacillus sakei and use thereof.</title>
        <authorList>
            <person name="Kim S.Y."/>
        </authorList>
    </citation>
    <scope>NUCLEOTIDE SEQUENCE</scope>
    <source>
        <strain evidence="11">HUP1</strain>
    </source>
</reference>
<dbReference type="EMBL" id="CP122959">
    <property type="protein sequence ID" value="WGI19436.1"/>
    <property type="molecule type" value="Genomic_DNA"/>
</dbReference>
<feature type="domain" description="SpaA-like prealbumin fold" evidence="10">
    <location>
        <begin position="1328"/>
        <end position="1413"/>
    </location>
</feature>
<evidence type="ECO:0000256" key="4">
    <source>
        <dbReference type="ARBA" id="ARBA00022729"/>
    </source>
</evidence>
<dbReference type="InterPro" id="IPR041033">
    <property type="entry name" value="SpaA_PFL_dom_1"/>
</dbReference>
<name>A0AAF0GTU3_LATSK</name>
<feature type="domain" description="SpaA-like prealbumin fold" evidence="10">
    <location>
        <begin position="676"/>
        <end position="759"/>
    </location>
</feature>
<dbReference type="Pfam" id="PF00746">
    <property type="entry name" value="Gram_pos_anchor"/>
    <property type="match status" value="1"/>
</dbReference>
<comment type="similarity">
    <text evidence="1">Belongs to the serine-aspartate repeat-containing protein (SDr) family.</text>
</comment>